<feature type="non-terminal residue" evidence="3">
    <location>
        <position position="1"/>
    </location>
</feature>
<sequence>GQDQRADQRALLVCGINERVVLCFSASDRKCALSGMSRSCKHRIKLGDRESYYHISPSSRARITAVCNFFTYIRYIQQGLVRHDAEQMFWEVTRLRREMTVAKLGFYLTDTDQG</sequence>
<gene>
    <name evidence="3" type="ORF">GSONMT00008088001</name>
</gene>
<evidence type="ECO:0000256" key="2">
    <source>
        <dbReference type="ARBA" id="ARBA00025794"/>
    </source>
</evidence>
<dbReference type="PaxDb" id="8022-A0A060ZFR6"/>
<dbReference type="STRING" id="8022.A0A060ZFR6"/>
<evidence type="ECO:0000313" key="4">
    <source>
        <dbReference type="Proteomes" id="UP000193380"/>
    </source>
</evidence>
<dbReference type="InterPro" id="IPR040351">
    <property type="entry name" value="RAB3IL/RAB3IP/Sec2"/>
</dbReference>
<dbReference type="PANTHER" id="PTHR14430:SF5">
    <property type="entry name" value="GUANINE NUCLEOTIDE EXCHANGE FACTOR FOR RAB-3A"/>
    <property type="match status" value="1"/>
</dbReference>
<keyword evidence="1" id="KW-0175">Coiled coil</keyword>
<dbReference type="EMBL" id="FR957327">
    <property type="protein sequence ID" value="CDR00464.1"/>
    <property type="molecule type" value="Genomic_DNA"/>
</dbReference>
<dbReference type="Proteomes" id="UP000193380">
    <property type="component" value="Unassembled WGS sequence"/>
</dbReference>
<name>A0A060ZFR6_ONCMY</name>
<accession>A0A060ZFR6</accession>
<dbReference type="GO" id="GO:0070319">
    <property type="term" value="C:Golgi to plasma membrane transport vesicle"/>
    <property type="evidence" value="ECO:0007669"/>
    <property type="project" value="TreeGrafter"/>
</dbReference>
<proteinExistence type="inferred from homology"/>
<dbReference type="PANTHER" id="PTHR14430">
    <property type="entry name" value="RABIN3-RELATED"/>
    <property type="match status" value="1"/>
</dbReference>
<dbReference type="GO" id="GO:0005085">
    <property type="term" value="F:guanyl-nucleotide exchange factor activity"/>
    <property type="evidence" value="ECO:0007669"/>
    <property type="project" value="InterPro"/>
</dbReference>
<protein>
    <submittedName>
        <fullName evidence="3">Uncharacterized protein</fullName>
    </submittedName>
</protein>
<comment type="similarity">
    <text evidence="2">Belongs to the SEC2 family.</text>
</comment>
<reference evidence="3" key="2">
    <citation type="submission" date="2014-03" db="EMBL/GenBank/DDBJ databases">
        <authorList>
            <person name="Genoscope - CEA"/>
        </authorList>
    </citation>
    <scope>NUCLEOTIDE SEQUENCE</scope>
</reference>
<reference evidence="3" key="1">
    <citation type="journal article" date="2014" name="Nat. Commun.">
        <title>The rainbow trout genome provides novel insights into evolution after whole-genome duplication in vertebrates.</title>
        <authorList>
            <person name="Berthelot C."/>
            <person name="Brunet F."/>
            <person name="Chalopin D."/>
            <person name="Juanchich A."/>
            <person name="Bernard M."/>
            <person name="Noel B."/>
            <person name="Bento P."/>
            <person name="Da Silva C."/>
            <person name="Labadie K."/>
            <person name="Alberti A."/>
            <person name="Aury J.M."/>
            <person name="Louis A."/>
            <person name="Dehais P."/>
            <person name="Bardou P."/>
            <person name="Montfort J."/>
            <person name="Klopp C."/>
            <person name="Cabau C."/>
            <person name="Gaspin C."/>
            <person name="Thorgaard G.H."/>
            <person name="Boussaha M."/>
            <person name="Quillet E."/>
            <person name="Guyomard R."/>
            <person name="Galiana D."/>
            <person name="Bobe J."/>
            <person name="Volff J.N."/>
            <person name="Genet C."/>
            <person name="Wincker P."/>
            <person name="Jaillon O."/>
            <person name="Roest Crollius H."/>
            <person name="Guiguen Y."/>
        </authorList>
    </citation>
    <scope>NUCLEOTIDE SEQUENCE [LARGE SCALE GENOMIC DNA]</scope>
</reference>
<dbReference type="Pfam" id="PF25555">
    <property type="entry name" value="RAB3A-like_C"/>
    <property type="match status" value="1"/>
</dbReference>
<evidence type="ECO:0000313" key="3">
    <source>
        <dbReference type="EMBL" id="CDR00464.1"/>
    </source>
</evidence>
<organism evidence="3 4">
    <name type="scientific">Oncorhynchus mykiss</name>
    <name type="common">Rainbow trout</name>
    <name type="synonym">Salmo gairdneri</name>
    <dbReference type="NCBI Taxonomy" id="8022"/>
    <lineage>
        <taxon>Eukaryota</taxon>
        <taxon>Metazoa</taxon>
        <taxon>Chordata</taxon>
        <taxon>Craniata</taxon>
        <taxon>Vertebrata</taxon>
        <taxon>Euteleostomi</taxon>
        <taxon>Actinopterygii</taxon>
        <taxon>Neopterygii</taxon>
        <taxon>Teleostei</taxon>
        <taxon>Protacanthopterygii</taxon>
        <taxon>Salmoniformes</taxon>
        <taxon>Salmonidae</taxon>
        <taxon>Salmoninae</taxon>
        <taxon>Oncorhynchus</taxon>
    </lineage>
</organism>
<dbReference type="AlphaFoldDB" id="A0A060ZFR6"/>
<evidence type="ECO:0000256" key="1">
    <source>
        <dbReference type="ARBA" id="ARBA00023054"/>
    </source>
</evidence>
<dbReference type="GO" id="GO:0006887">
    <property type="term" value="P:exocytosis"/>
    <property type="evidence" value="ECO:0007669"/>
    <property type="project" value="TreeGrafter"/>
</dbReference>